<dbReference type="PROSITE" id="PS00135">
    <property type="entry name" value="TRYPSIN_SER"/>
    <property type="match status" value="1"/>
</dbReference>
<reference evidence="12" key="1">
    <citation type="submission" date="2019-03" db="UniProtKB">
        <authorList>
            <consortium name="Ensembl"/>
        </authorList>
    </citation>
    <scope>IDENTIFICATION</scope>
</reference>
<dbReference type="InterPro" id="IPR001254">
    <property type="entry name" value="Trypsin_dom"/>
</dbReference>
<name>A0A452UF53_URSMA</name>
<dbReference type="PANTHER" id="PTHR24250">
    <property type="entry name" value="CHYMOTRYPSIN-RELATED"/>
    <property type="match status" value="1"/>
</dbReference>
<dbReference type="PROSITE" id="PS50240">
    <property type="entry name" value="TRYPSIN_DOM"/>
    <property type="match status" value="1"/>
</dbReference>
<evidence type="ECO:0000256" key="8">
    <source>
        <dbReference type="ARBA" id="ARBA00023157"/>
    </source>
</evidence>
<accession>A0A452UF53</accession>
<keyword evidence="4" id="KW-0222">Digestion</keyword>
<dbReference type="CDD" id="cd00190">
    <property type="entry name" value="Tryp_SPc"/>
    <property type="match status" value="1"/>
</dbReference>
<dbReference type="GO" id="GO:0005576">
    <property type="term" value="C:extracellular region"/>
    <property type="evidence" value="ECO:0007669"/>
    <property type="project" value="UniProtKB-SubCell"/>
</dbReference>
<dbReference type="GO" id="GO:0006508">
    <property type="term" value="P:proteolysis"/>
    <property type="evidence" value="ECO:0007669"/>
    <property type="project" value="UniProtKB-KW"/>
</dbReference>
<dbReference type="GO" id="GO:0007586">
    <property type="term" value="P:digestion"/>
    <property type="evidence" value="ECO:0007669"/>
    <property type="project" value="UniProtKB-KW"/>
</dbReference>
<keyword evidence="7" id="KW-0865">Zymogen</keyword>
<dbReference type="AlphaFoldDB" id="A0A452UF53"/>
<dbReference type="InterPro" id="IPR001314">
    <property type="entry name" value="Peptidase_S1A"/>
</dbReference>
<protein>
    <recommendedName>
        <fullName evidence="9">chymotrypsin</fullName>
        <ecNumber evidence="9">3.4.21.1</ecNumber>
    </recommendedName>
</protein>
<evidence type="ECO:0000256" key="6">
    <source>
        <dbReference type="ARBA" id="ARBA00022825"/>
    </source>
</evidence>
<keyword evidence="6" id="KW-0720">Serine protease</keyword>
<evidence type="ECO:0000256" key="10">
    <source>
        <dbReference type="SAM" id="MobiDB-lite"/>
    </source>
</evidence>
<dbReference type="PRINTS" id="PR00722">
    <property type="entry name" value="CHYMOTRYPSIN"/>
</dbReference>
<evidence type="ECO:0000313" key="12">
    <source>
        <dbReference type="Ensembl" id="ENSUMAP00000019555"/>
    </source>
</evidence>
<dbReference type="FunFam" id="2.40.10.10:FF:000176">
    <property type="entry name" value="Chymotrypsinogen A"/>
    <property type="match status" value="1"/>
</dbReference>
<gene>
    <name evidence="12" type="primary">LOC103662113</name>
</gene>
<evidence type="ECO:0000256" key="2">
    <source>
        <dbReference type="ARBA" id="ARBA00022525"/>
    </source>
</evidence>
<sequence length="220" mass="23097">MACPGLSMGRTLSRAPGPGRCPCRTTPASTSAGAPSSARTGWSLPPTAGSDEENIQVLKIAKVFKNPKFNMVTVRNDIALLKLATPTRFSQTVSPVCLPKTTDEFPPGLVCATTGWGRTKYNAHKTSDKLQQAALPLLSNAECKQFWGSKITDVMVCAGANGVSSCMGDSGGPLVCQKDGAWTLVGIVSWGSSICSSSVSAVYTRVSELIPWVQETLAAN</sequence>
<evidence type="ECO:0000256" key="5">
    <source>
        <dbReference type="ARBA" id="ARBA00022801"/>
    </source>
</evidence>
<keyword evidence="3" id="KW-0645">Protease</keyword>
<keyword evidence="5" id="KW-0378">Hydrolase</keyword>
<evidence type="ECO:0000256" key="7">
    <source>
        <dbReference type="ARBA" id="ARBA00023145"/>
    </source>
</evidence>
<evidence type="ECO:0000259" key="11">
    <source>
        <dbReference type="PROSITE" id="PS50240"/>
    </source>
</evidence>
<feature type="compositionally biased region" description="Low complexity" evidence="10">
    <location>
        <begin position="24"/>
        <end position="41"/>
    </location>
</feature>
<dbReference type="InterPro" id="IPR033116">
    <property type="entry name" value="TRYPSIN_SER"/>
</dbReference>
<comment type="subcellular location">
    <subcellularLocation>
        <location evidence="1">Secreted</location>
        <location evidence="1">Extracellular space</location>
    </subcellularLocation>
</comment>
<dbReference type="Pfam" id="PF00089">
    <property type="entry name" value="Trypsin"/>
    <property type="match status" value="1"/>
</dbReference>
<dbReference type="Ensembl" id="ENSUMAT00000023124.1">
    <property type="protein sequence ID" value="ENSUMAP00000019555.1"/>
    <property type="gene ID" value="ENSUMAG00000014326.1"/>
</dbReference>
<evidence type="ECO:0000256" key="9">
    <source>
        <dbReference type="ARBA" id="ARBA00044036"/>
    </source>
</evidence>
<dbReference type="GO" id="GO:0004252">
    <property type="term" value="F:serine-type endopeptidase activity"/>
    <property type="evidence" value="ECO:0007669"/>
    <property type="project" value="UniProtKB-EC"/>
</dbReference>
<dbReference type="FunFam" id="2.40.10.10:FF:000118">
    <property type="entry name" value="Chymotrypsinogen A"/>
    <property type="match status" value="1"/>
</dbReference>
<keyword evidence="8" id="KW-1015">Disulfide bond</keyword>
<dbReference type="SMART" id="SM00020">
    <property type="entry name" value="Tryp_SPc"/>
    <property type="match status" value="1"/>
</dbReference>
<dbReference type="InterPro" id="IPR043504">
    <property type="entry name" value="Peptidase_S1_PA_chymotrypsin"/>
</dbReference>
<keyword evidence="2" id="KW-0964">Secreted</keyword>
<dbReference type="InterPro" id="IPR009003">
    <property type="entry name" value="Peptidase_S1_PA"/>
</dbReference>
<dbReference type="EC" id="3.4.21.1" evidence="9"/>
<evidence type="ECO:0000256" key="1">
    <source>
        <dbReference type="ARBA" id="ARBA00004239"/>
    </source>
</evidence>
<proteinExistence type="predicted"/>
<organism evidence="12">
    <name type="scientific">Ursus maritimus</name>
    <name type="common">Polar bear</name>
    <name type="synonym">Thalarctos maritimus</name>
    <dbReference type="NCBI Taxonomy" id="29073"/>
    <lineage>
        <taxon>Eukaryota</taxon>
        <taxon>Metazoa</taxon>
        <taxon>Chordata</taxon>
        <taxon>Craniata</taxon>
        <taxon>Vertebrata</taxon>
        <taxon>Euteleostomi</taxon>
        <taxon>Mammalia</taxon>
        <taxon>Eutheria</taxon>
        <taxon>Laurasiatheria</taxon>
        <taxon>Carnivora</taxon>
        <taxon>Caniformia</taxon>
        <taxon>Ursidae</taxon>
        <taxon>Ursus</taxon>
    </lineage>
</organism>
<feature type="region of interest" description="Disordered" evidence="10">
    <location>
        <begin position="1"/>
        <end position="48"/>
    </location>
</feature>
<dbReference type="Gene3D" id="2.40.10.10">
    <property type="entry name" value="Trypsin-like serine proteases"/>
    <property type="match status" value="1"/>
</dbReference>
<dbReference type="GeneTree" id="ENSGT00940000153216"/>
<dbReference type="PANTHER" id="PTHR24250:SF61">
    <property type="entry name" value="PEPTIDASE S1 DOMAIN-CONTAINING PROTEIN"/>
    <property type="match status" value="1"/>
</dbReference>
<evidence type="ECO:0000256" key="3">
    <source>
        <dbReference type="ARBA" id="ARBA00022670"/>
    </source>
</evidence>
<feature type="domain" description="Peptidase S1" evidence="11">
    <location>
        <begin position="1"/>
        <end position="218"/>
    </location>
</feature>
<evidence type="ECO:0000256" key="4">
    <source>
        <dbReference type="ARBA" id="ARBA00022757"/>
    </source>
</evidence>
<dbReference type="SUPFAM" id="SSF50494">
    <property type="entry name" value="Trypsin-like serine proteases"/>
    <property type="match status" value="1"/>
</dbReference>